<keyword evidence="1" id="KW-1133">Transmembrane helix</keyword>
<evidence type="ECO:0000256" key="1">
    <source>
        <dbReference type="SAM" id="Phobius"/>
    </source>
</evidence>
<dbReference type="EMBL" id="JAODUP010000142">
    <property type="protein sequence ID" value="KAK2159983.1"/>
    <property type="molecule type" value="Genomic_DNA"/>
</dbReference>
<evidence type="ECO:0000313" key="3">
    <source>
        <dbReference type="Proteomes" id="UP001208570"/>
    </source>
</evidence>
<proteinExistence type="predicted"/>
<name>A0AAD9N941_9ANNE</name>
<protein>
    <submittedName>
        <fullName evidence="2">Uncharacterized protein</fullName>
    </submittedName>
</protein>
<accession>A0AAD9N941</accession>
<reference evidence="2" key="1">
    <citation type="journal article" date="2023" name="Mol. Biol. Evol.">
        <title>Third-Generation Sequencing Reveals the Adaptive Role of the Epigenome in Three Deep-Sea Polychaetes.</title>
        <authorList>
            <person name="Perez M."/>
            <person name="Aroh O."/>
            <person name="Sun Y."/>
            <person name="Lan Y."/>
            <person name="Juniper S.K."/>
            <person name="Young C.R."/>
            <person name="Angers B."/>
            <person name="Qian P.Y."/>
        </authorList>
    </citation>
    <scope>NUCLEOTIDE SEQUENCE</scope>
    <source>
        <strain evidence="2">P08H-3</strain>
    </source>
</reference>
<dbReference type="Proteomes" id="UP001208570">
    <property type="component" value="Unassembled WGS sequence"/>
</dbReference>
<feature type="transmembrane region" description="Helical" evidence="1">
    <location>
        <begin position="6"/>
        <end position="32"/>
    </location>
</feature>
<evidence type="ECO:0000313" key="2">
    <source>
        <dbReference type="EMBL" id="KAK2159983.1"/>
    </source>
</evidence>
<keyword evidence="1" id="KW-0472">Membrane</keyword>
<keyword evidence="3" id="KW-1185">Reference proteome</keyword>
<sequence length="187" mass="20576">MAPIEVVVAGAPLLLLPCAGILMTTIVLLMLCAKNEPKVRRMTKVDERGEKKTKTATKNVNKPGLVESNSYWAKLCGKVSGITMDVNVLNLPGNLLIKIIFMPMNNIYVATPILDKYVDACQLTLPPGLSGKLWFDSIRTCLVEVWGRDPLAVAYWAVSGHPVNHLISTSVVTKSPMNLIMCNYYLM</sequence>
<organism evidence="2 3">
    <name type="scientific">Paralvinella palmiformis</name>
    <dbReference type="NCBI Taxonomy" id="53620"/>
    <lineage>
        <taxon>Eukaryota</taxon>
        <taxon>Metazoa</taxon>
        <taxon>Spiralia</taxon>
        <taxon>Lophotrochozoa</taxon>
        <taxon>Annelida</taxon>
        <taxon>Polychaeta</taxon>
        <taxon>Sedentaria</taxon>
        <taxon>Canalipalpata</taxon>
        <taxon>Terebellida</taxon>
        <taxon>Terebelliformia</taxon>
        <taxon>Alvinellidae</taxon>
        <taxon>Paralvinella</taxon>
    </lineage>
</organism>
<gene>
    <name evidence="2" type="ORF">LSH36_142g03012</name>
</gene>
<keyword evidence="1" id="KW-0812">Transmembrane</keyword>
<dbReference type="AlphaFoldDB" id="A0AAD9N941"/>
<comment type="caution">
    <text evidence="2">The sequence shown here is derived from an EMBL/GenBank/DDBJ whole genome shotgun (WGS) entry which is preliminary data.</text>
</comment>